<feature type="transmembrane region" description="Helical" evidence="7">
    <location>
        <begin position="520"/>
        <end position="543"/>
    </location>
</feature>
<accession>A0A4D6HLZ9</accession>
<feature type="transmembrane region" description="Helical" evidence="7">
    <location>
        <begin position="396"/>
        <end position="421"/>
    </location>
</feature>
<feature type="transmembrane region" description="Helical" evidence="7">
    <location>
        <begin position="130"/>
        <end position="150"/>
    </location>
</feature>
<dbReference type="KEGG" id="nbg:DV706_05985"/>
<sequence length="595" mass="64274">MVDDSKPWDDRLTDDWFEADTDVEPGDTNIQVAGLDVQPHVFFISIGVIIAFILLTLFYPGELMANAFGETFASPEGAFGWIQGGIVGHFSWLYILAVNLFILVVLFFALSRFGKIRLGGVGAEKEFSDLSWVAMLFSAGMGIGLMFWSVGEPLFHFADPLLGAEGETAAGAEVGMATTYFHWGFHPWAIYGLVGLGLAFFSFNRGLPLTFRSVFWPVLGDRIYGWPGHVIDILTVFATLFGIATSLGLGALQISAGLSFMGNEVVGTAVPTGTGMQVGIIAVITAIALVSVGAGLDKGIRRLSTINVGLMLTIMVTVLIVGPTVFVLGLFPQALGTYLSNFPELALWSDSFDNAPYAGWMNDWTIFYWGWWIAWSPFVGLFIARISRGRTVREFIGGVLIIPAIFSFFWMSVFGGTALHFELFTEQGIMGTVFDVGEEVAMFELFTLLPFTILLSTLAIILVTTFFVTSSDSGSLVLGHLSSGGKHDAPRNQRIAWALAEGIVASVLLIGGGLGALQTAVITAGLPFALVLVFLCYSLYLGLSKEYRTLESDEFAEWIEKIEDEQGVVVKKSGSGVVTNIRDTGSGRGGTAEDD</sequence>
<keyword evidence="2" id="KW-0813">Transport</keyword>
<name>A0A4D6HLZ9_9EURY</name>
<dbReference type="Pfam" id="PF02028">
    <property type="entry name" value="BCCT"/>
    <property type="match status" value="1"/>
</dbReference>
<evidence type="ECO:0000313" key="9">
    <source>
        <dbReference type="Proteomes" id="UP000296822"/>
    </source>
</evidence>
<dbReference type="PROSITE" id="PS01303">
    <property type="entry name" value="BCCT"/>
    <property type="match status" value="1"/>
</dbReference>
<feature type="transmembrane region" description="Helical" evidence="7">
    <location>
        <begin position="441"/>
        <end position="468"/>
    </location>
</feature>
<proteinExistence type="predicted"/>
<feature type="transmembrane region" description="Helical" evidence="7">
    <location>
        <begin position="185"/>
        <end position="203"/>
    </location>
</feature>
<dbReference type="GO" id="GO:0005886">
    <property type="term" value="C:plasma membrane"/>
    <property type="evidence" value="ECO:0007669"/>
    <property type="project" value="UniProtKB-SubCell"/>
</dbReference>
<dbReference type="NCBIfam" id="TIGR00842">
    <property type="entry name" value="bcct"/>
    <property type="match status" value="1"/>
</dbReference>
<feature type="transmembrane region" description="Helical" evidence="7">
    <location>
        <begin position="366"/>
        <end position="384"/>
    </location>
</feature>
<dbReference type="PANTHER" id="PTHR30047:SF7">
    <property type="entry name" value="HIGH-AFFINITY CHOLINE TRANSPORT PROTEIN"/>
    <property type="match status" value="1"/>
</dbReference>
<evidence type="ECO:0000256" key="4">
    <source>
        <dbReference type="ARBA" id="ARBA00022692"/>
    </source>
</evidence>
<dbReference type="InterPro" id="IPR000060">
    <property type="entry name" value="BCCT_transptr"/>
</dbReference>
<organism evidence="8 9">
    <name type="scientific">Natronorubrum bangense</name>
    <dbReference type="NCBI Taxonomy" id="61858"/>
    <lineage>
        <taxon>Archaea</taxon>
        <taxon>Methanobacteriati</taxon>
        <taxon>Methanobacteriota</taxon>
        <taxon>Stenosarchaea group</taxon>
        <taxon>Halobacteria</taxon>
        <taxon>Halobacteriales</taxon>
        <taxon>Natrialbaceae</taxon>
        <taxon>Natronorubrum</taxon>
    </lineage>
</organism>
<dbReference type="Proteomes" id="UP000296822">
    <property type="component" value="Chromosome"/>
</dbReference>
<dbReference type="AlphaFoldDB" id="A0A4D6HLZ9"/>
<feature type="transmembrane region" description="Helical" evidence="7">
    <location>
        <begin position="308"/>
        <end position="331"/>
    </location>
</feature>
<feature type="transmembrane region" description="Helical" evidence="7">
    <location>
        <begin position="91"/>
        <end position="110"/>
    </location>
</feature>
<dbReference type="EMBL" id="CP031305">
    <property type="protein sequence ID" value="QCC54082.1"/>
    <property type="molecule type" value="Genomic_DNA"/>
</dbReference>
<feature type="transmembrane region" description="Helical" evidence="7">
    <location>
        <begin position="276"/>
        <end position="296"/>
    </location>
</feature>
<evidence type="ECO:0000256" key="2">
    <source>
        <dbReference type="ARBA" id="ARBA00022448"/>
    </source>
</evidence>
<dbReference type="RefSeq" id="WP_006066022.1">
    <property type="nucleotide sequence ID" value="NZ_CP031305.1"/>
</dbReference>
<protein>
    <submittedName>
        <fullName evidence="8">BCCT family transporter</fullName>
    </submittedName>
</protein>
<dbReference type="PANTHER" id="PTHR30047">
    <property type="entry name" value="HIGH-AFFINITY CHOLINE TRANSPORT PROTEIN-RELATED"/>
    <property type="match status" value="1"/>
</dbReference>
<evidence type="ECO:0000313" key="8">
    <source>
        <dbReference type="EMBL" id="QCC54082.1"/>
    </source>
</evidence>
<keyword evidence="5 7" id="KW-1133">Transmembrane helix</keyword>
<dbReference type="InterPro" id="IPR018093">
    <property type="entry name" value="BCCT_CS"/>
</dbReference>
<evidence type="ECO:0000256" key="5">
    <source>
        <dbReference type="ARBA" id="ARBA00022989"/>
    </source>
</evidence>
<feature type="transmembrane region" description="Helical" evidence="7">
    <location>
        <begin position="230"/>
        <end position="256"/>
    </location>
</feature>
<gene>
    <name evidence="8" type="ORF">DV706_05985</name>
</gene>
<comment type="subcellular location">
    <subcellularLocation>
        <location evidence="1">Cell membrane</location>
        <topology evidence="1">Multi-pass membrane protein</topology>
    </subcellularLocation>
</comment>
<keyword evidence="3" id="KW-1003">Cell membrane</keyword>
<evidence type="ECO:0000256" key="1">
    <source>
        <dbReference type="ARBA" id="ARBA00004651"/>
    </source>
</evidence>
<reference evidence="8 9" key="1">
    <citation type="journal article" date="2019" name="Nat. Commun.">
        <title>A new type of DNA phosphorothioation-based antiviral system in archaea.</title>
        <authorList>
            <person name="Xiong L."/>
            <person name="Liu S."/>
            <person name="Chen S."/>
            <person name="Xiao Y."/>
            <person name="Zhu B."/>
            <person name="Gao Y."/>
            <person name="Zhang Y."/>
            <person name="Chen B."/>
            <person name="Luo J."/>
            <person name="Deng Z."/>
            <person name="Chen X."/>
            <person name="Wang L."/>
            <person name="Chen S."/>
        </authorList>
    </citation>
    <scope>NUCLEOTIDE SEQUENCE [LARGE SCALE GENOMIC DNA]</scope>
    <source>
        <strain evidence="8 9">JCM 10635</strain>
    </source>
</reference>
<feature type="transmembrane region" description="Helical" evidence="7">
    <location>
        <begin position="41"/>
        <end position="59"/>
    </location>
</feature>
<feature type="transmembrane region" description="Helical" evidence="7">
    <location>
        <begin position="495"/>
        <end position="514"/>
    </location>
</feature>
<evidence type="ECO:0000256" key="3">
    <source>
        <dbReference type="ARBA" id="ARBA00022475"/>
    </source>
</evidence>
<keyword evidence="4 7" id="KW-0812">Transmembrane</keyword>
<keyword evidence="6 7" id="KW-0472">Membrane</keyword>
<evidence type="ECO:0000256" key="7">
    <source>
        <dbReference type="SAM" id="Phobius"/>
    </source>
</evidence>
<dbReference type="GO" id="GO:0022857">
    <property type="term" value="F:transmembrane transporter activity"/>
    <property type="evidence" value="ECO:0007669"/>
    <property type="project" value="InterPro"/>
</dbReference>
<dbReference type="GeneID" id="39850792"/>
<evidence type="ECO:0000256" key="6">
    <source>
        <dbReference type="ARBA" id="ARBA00023136"/>
    </source>
</evidence>